<feature type="binding site" evidence="5">
    <location>
        <begin position="182"/>
        <end position="185"/>
    </location>
    <ligand>
        <name>spermidine</name>
        <dbReference type="ChEBI" id="CHEBI:57834"/>
    </ligand>
</feature>
<proteinExistence type="predicted"/>
<keyword evidence="2" id="KW-0813">Transport</keyword>
<dbReference type="AlphaFoldDB" id="A0A9D1H3X5"/>
<reference evidence="7" key="2">
    <citation type="journal article" date="2021" name="PeerJ">
        <title>Extensive microbial diversity within the chicken gut microbiome revealed by metagenomics and culture.</title>
        <authorList>
            <person name="Gilroy R."/>
            <person name="Ravi A."/>
            <person name="Getino M."/>
            <person name="Pursley I."/>
            <person name="Horton D.L."/>
            <person name="Alikhan N.F."/>
            <person name="Baker D."/>
            <person name="Gharbi K."/>
            <person name="Hall N."/>
            <person name="Watson M."/>
            <person name="Adriaenssens E.M."/>
            <person name="Foster-Nyarko E."/>
            <person name="Jarju S."/>
            <person name="Secka A."/>
            <person name="Antonio M."/>
            <person name="Oren A."/>
            <person name="Chaudhuri R.R."/>
            <person name="La Ragione R."/>
            <person name="Hildebrand F."/>
            <person name="Pallen M.J."/>
        </authorList>
    </citation>
    <scope>NUCLEOTIDE SEQUENCE</scope>
    <source>
        <strain evidence="7">CHK181-108</strain>
    </source>
</reference>
<dbReference type="PIRSF" id="PIRSF019574">
    <property type="entry name" value="Periplasmic_polyamine_BP"/>
    <property type="match status" value="1"/>
</dbReference>
<name>A0A9D1H3X5_9FIRM</name>
<feature type="signal peptide" evidence="6">
    <location>
        <begin position="1"/>
        <end position="23"/>
    </location>
</feature>
<evidence type="ECO:0000256" key="2">
    <source>
        <dbReference type="ARBA" id="ARBA00022448"/>
    </source>
</evidence>
<dbReference type="PROSITE" id="PS51257">
    <property type="entry name" value="PROKAR_LIPOPROTEIN"/>
    <property type="match status" value="1"/>
</dbReference>
<gene>
    <name evidence="7" type="ORF">IAA60_03995</name>
</gene>
<dbReference type="CDD" id="cd13590">
    <property type="entry name" value="PBP2_PotD_PotF_like"/>
    <property type="match status" value="1"/>
</dbReference>
<organism evidence="7 8">
    <name type="scientific">Candidatus Ornithomonoglobus intestinigallinarum</name>
    <dbReference type="NCBI Taxonomy" id="2840894"/>
    <lineage>
        <taxon>Bacteria</taxon>
        <taxon>Bacillati</taxon>
        <taxon>Bacillota</taxon>
        <taxon>Clostridia</taxon>
        <taxon>Candidatus Ornithomonoglobus</taxon>
    </lineage>
</organism>
<evidence type="ECO:0000256" key="6">
    <source>
        <dbReference type="SAM" id="SignalP"/>
    </source>
</evidence>
<accession>A0A9D1H3X5</accession>
<comment type="caution">
    <text evidence="7">The sequence shown here is derived from an EMBL/GenBank/DDBJ whole genome shotgun (WGS) entry which is preliminary data.</text>
</comment>
<dbReference type="GO" id="GO:0015846">
    <property type="term" value="P:polyamine transport"/>
    <property type="evidence" value="ECO:0007669"/>
    <property type="project" value="InterPro"/>
</dbReference>
<keyword evidence="4" id="KW-0574">Periplasm</keyword>
<evidence type="ECO:0000256" key="4">
    <source>
        <dbReference type="ARBA" id="ARBA00022764"/>
    </source>
</evidence>
<dbReference type="SUPFAM" id="SSF53850">
    <property type="entry name" value="Periplasmic binding protein-like II"/>
    <property type="match status" value="1"/>
</dbReference>
<dbReference type="EMBL" id="DVLU01000035">
    <property type="protein sequence ID" value="HIT85054.1"/>
    <property type="molecule type" value="Genomic_DNA"/>
</dbReference>
<evidence type="ECO:0000313" key="7">
    <source>
        <dbReference type="EMBL" id="HIT85054.1"/>
    </source>
</evidence>
<dbReference type="PANTHER" id="PTHR30222:SF17">
    <property type="entry name" value="SPERMIDINE_PUTRESCINE-BINDING PERIPLASMIC PROTEIN"/>
    <property type="match status" value="1"/>
</dbReference>
<dbReference type="PRINTS" id="PR00909">
    <property type="entry name" value="SPERMDNBNDNG"/>
</dbReference>
<keyword evidence="3 6" id="KW-0732">Signal</keyword>
<feature type="chain" id="PRO_5039446019" evidence="6">
    <location>
        <begin position="24"/>
        <end position="360"/>
    </location>
</feature>
<evidence type="ECO:0000256" key="1">
    <source>
        <dbReference type="ARBA" id="ARBA00004418"/>
    </source>
</evidence>
<dbReference type="InterPro" id="IPR006059">
    <property type="entry name" value="SBP"/>
</dbReference>
<evidence type="ECO:0000256" key="3">
    <source>
        <dbReference type="ARBA" id="ARBA00022729"/>
    </source>
</evidence>
<dbReference type="GO" id="GO:0042597">
    <property type="term" value="C:periplasmic space"/>
    <property type="evidence" value="ECO:0007669"/>
    <property type="project" value="UniProtKB-SubCell"/>
</dbReference>
<sequence>MKFSNVKKIVSAALIAALTAGLAAGCGGGEGGNGSEEQTTLHIYNWSEYIPQEVYDLFEEETGIEVVESTFSSNEEMLAKLTAGGSDQYDLVTASNYVIPAMQEQGLIKELNVSNIPNFANLYDLYKGMDFDPENKWSVPYMATMTVIAVNKAKCEELGVEIKSFNDLLDTRLEQNLVAVDDCREIVGIAMKATGVDPDTTDEAEIRSVEPWLGDLAKNIKIYDSDTAFASLASNEVAAGIVYNMDAALAIDENPDIEVVYTTEPCEISVDNFVMTANTQHQAEAEQFIDFIHRPDVYAMCLEAYPAISMNEKGFNLMSEEYKSNEGADPDKAEIERAHLIGDVGDAASIYDEVYSSMKN</sequence>
<evidence type="ECO:0000313" key="8">
    <source>
        <dbReference type="Proteomes" id="UP000824165"/>
    </source>
</evidence>
<dbReference type="Gene3D" id="3.40.190.10">
    <property type="entry name" value="Periplasmic binding protein-like II"/>
    <property type="match status" value="2"/>
</dbReference>
<feature type="binding site" evidence="5">
    <location>
        <position position="48"/>
    </location>
    <ligand>
        <name>spermidine</name>
        <dbReference type="ChEBI" id="CHEBI:57834"/>
    </ligand>
</feature>
<evidence type="ECO:0000256" key="5">
    <source>
        <dbReference type="PIRSR" id="PIRSR019574-1"/>
    </source>
</evidence>
<feature type="binding site" evidence="5">
    <location>
        <position position="97"/>
    </location>
    <ligand>
        <name>spermidine</name>
        <dbReference type="ChEBI" id="CHEBI:57834"/>
    </ligand>
</feature>
<protein>
    <submittedName>
        <fullName evidence="7">Spermidine/putrescine ABC transporter substrate-binding protein</fullName>
    </submittedName>
</protein>
<dbReference type="InterPro" id="IPR001188">
    <property type="entry name" value="Sperm_putr-bd"/>
</dbReference>
<comment type="subcellular location">
    <subcellularLocation>
        <location evidence="1">Periplasm</location>
    </subcellularLocation>
</comment>
<reference evidence="7" key="1">
    <citation type="submission" date="2020-10" db="EMBL/GenBank/DDBJ databases">
        <authorList>
            <person name="Gilroy R."/>
        </authorList>
    </citation>
    <scope>NUCLEOTIDE SEQUENCE</scope>
    <source>
        <strain evidence="7">CHK181-108</strain>
    </source>
</reference>
<dbReference type="GO" id="GO:0019808">
    <property type="term" value="F:polyamine binding"/>
    <property type="evidence" value="ECO:0007669"/>
    <property type="project" value="InterPro"/>
</dbReference>
<dbReference type="Pfam" id="PF13416">
    <property type="entry name" value="SBP_bac_8"/>
    <property type="match status" value="1"/>
</dbReference>
<dbReference type="PANTHER" id="PTHR30222">
    <property type="entry name" value="SPERMIDINE/PUTRESCINE-BINDING PERIPLASMIC PROTEIN"/>
    <property type="match status" value="1"/>
</dbReference>
<dbReference type="Proteomes" id="UP000824165">
    <property type="component" value="Unassembled WGS sequence"/>
</dbReference>